<dbReference type="InterPro" id="IPR039537">
    <property type="entry name" value="Retrotran_Ty1/copia-like"/>
</dbReference>
<evidence type="ECO:0000256" key="1">
    <source>
        <dbReference type="SAM" id="MobiDB-lite"/>
    </source>
</evidence>
<evidence type="ECO:0000259" key="2">
    <source>
        <dbReference type="Pfam" id="PF13976"/>
    </source>
</evidence>
<sequence>MRTKPGLDTLSFDDLCNYLRVFKRDVKGTTASSSSNIQNVAFVSADNTSSTNDVSTAYSVSSPSVSKSQKEGSASYTDEAVEEEMVGTIETKLETIAKDLHAEEDTQNFAMMAYSFSNSGSDNESVFMNKECDLENTPVNDRYAEGMHTVPPPMTGNYMPSGPDVEIDYSKFTYGPKQTSVDESDSKTASSESDSSVETTTSMPEPVDNTPKVVSEPKVWTDAPIIKEYESDSDDDSVSNVQENIEKPSFAFTDTVKHVKSPRENVKETSIPNHYPKIEKLDRHSHTRKGLGYAFTRKSSFVCGSFSHLIRDYDFHEKRMAKQAALTKTRENGTGQQAYKPVWNNVKRVNHQNKHMTGNKAHLANYQEFKGGSVAFAGSNGRITGKGKIKAGRQHNMYSFNLKNIDPSGDLSCLFVKASIDESNKWHRRLGHVNFKNLNKLMKGNLVRGLPSMIFENDHTFVACQKEKQHKASCKAKTVSSVIQPLQILHMDLFGPISVRSINQKTYCVVITDGFSRFS</sequence>
<feature type="domain" description="GAG-pre-integrase" evidence="2">
    <location>
        <begin position="396"/>
        <end position="469"/>
    </location>
</feature>
<feature type="region of interest" description="Disordered" evidence="1">
    <location>
        <begin position="175"/>
        <end position="213"/>
    </location>
</feature>
<dbReference type="InterPro" id="IPR025724">
    <property type="entry name" value="GAG-pre-integrase_dom"/>
</dbReference>
<feature type="region of interest" description="Disordered" evidence="1">
    <location>
        <begin position="48"/>
        <end position="79"/>
    </location>
</feature>
<dbReference type="PANTHER" id="PTHR42648">
    <property type="entry name" value="TRANSPOSASE, PUTATIVE-RELATED"/>
    <property type="match status" value="1"/>
</dbReference>
<reference evidence="3" key="1">
    <citation type="journal article" date="2019" name="Sci. Rep.">
        <title>Draft genome of Tanacetum cinerariifolium, the natural source of mosquito coil.</title>
        <authorList>
            <person name="Yamashiro T."/>
            <person name="Shiraishi A."/>
            <person name="Satake H."/>
            <person name="Nakayama K."/>
        </authorList>
    </citation>
    <scope>NUCLEOTIDE SEQUENCE</scope>
</reference>
<dbReference type="Pfam" id="PF13976">
    <property type="entry name" value="gag_pre-integrs"/>
    <property type="match status" value="1"/>
</dbReference>
<name>A0A699ILC2_TANCI</name>
<feature type="compositionally biased region" description="Low complexity" evidence="1">
    <location>
        <begin position="54"/>
        <end position="67"/>
    </location>
</feature>
<proteinExistence type="predicted"/>
<accession>A0A699ILC2</accession>
<evidence type="ECO:0000313" key="3">
    <source>
        <dbReference type="EMBL" id="GEZ59100.1"/>
    </source>
</evidence>
<gene>
    <name evidence="3" type="ORF">Tci_531073</name>
</gene>
<dbReference type="AlphaFoldDB" id="A0A699ILC2"/>
<comment type="caution">
    <text evidence="3">The sequence shown here is derived from an EMBL/GenBank/DDBJ whole genome shotgun (WGS) entry which is preliminary data.</text>
</comment>
<feature type="compositionally biased region" description="Low complexity" evidence="1">
    <location>
        <begin position="187"/>
        <end position="202"/>
    </location>
</feature>
<dbReference type="PANTHER" id="PTHR42648:SF32">
    <property type="entry name" value="RIBONUCLEASE H-LIKE DOMAIN, GAG-PRE-INTEGRASE DOMAIN PROTEIN-RELATED"/>
    <property type="match status" value="1"/>
</dbReference>
<protein>
    <submittedName>
        <fullName evidence="3">Putative ribonuclease H-like domain-containing protein</fullName>
    </submittedName>
</protein>
<organism evidence="3">
    <name type="scientific">Tanacetum cinerariifolium</name>
    <name type="common">Dalmatian daisy</name>
    <name type="synonym">Chrysanthemum cinerariifolium</name>
    <dbReference type="NCBI Taxonomy" id="118510"/>
    <lineage>
        <taxon>Eukaryota</taxon>
        <taxon>Viridiplantae</taxon>
        <taxon>Streptophyta</taxon>
        <taxon>Embryophyta</taxon>
        <taxon>Tracheophyta</taxon>
        <taxon>Spermatophyta</taxon>
        <taxon>Magnoliopsida</taxon>
        <taxon>eudicotyledons</taxon>
        <taxon>Gunneridae</taxon>
        <taxon>Pentapetalae</taxon>
        <taxon>asterids</taxon>
        <taxon>campanulids</taxon>
        <taxon>Asterales</taxon>
        <taxon>Asteraceae</taxon>
        <taxon>Asteroideae</taxon>
        <taxon>Anthemideae</taxon>
        <taxon>Anthemidinae</taxon>
        <taxon>Tanacetum</taxon>
    </lineage>
</organism>
<dbReference type="EMBL" id="BKCJ010297765">
    <property type="protein sequence ID" value="GEZ59100.1"/>
    <property type="molecule type" value="Genomic_DNA"/>
</dbReference>